<organism evidence="8 9">
    <name type="scientific">Roseburia hominis</name>
    <dbReference type="NCBI Taxonomy" id="301301"/>
    <lineage>
        <taxon>Bacteria</taxon>
        <taxon>Bacillati</taxon>
        <taxon>Bacillota</taxon>
        <taxon>Clostridia</taxon>
        <taxon>Lachnospirales</taxon>
        <taxon>Lachnospiraceae</taxon>
        <taxon>Roseburia</taxon>
    </lineage>
</organism>
<evidence type="ECO:0000313" key="8">
    <source>
        <dbReference type="EMBL" id="RGS41795.1"/>
    </source>
</evidence>
<dbReference type="RefSeq" id="WP_118096026.1">
    <property type="nucleotide sequence ID" value="NZ_QRVL01000001.1"/>
</dbReference>
<dbReference type="Pfam" id="PF00590">
    <property type="entry name" value="TP_methylase"/>
    <property type="match status" value="1"/>
</dbReference>
<dbReference type="GO" id="GO:0032259">
    <property type="term" value="P:methylation"/>
    <property type="evidence" value="ECO:0007669"/>
    <property type="project" value="UniProtKB-KW"/>
</dbReference>
<evidence type="ECO:0000256" key="3">
    <source>
        <dbReference type="ARBA" id="ARBA00022573"/>
    </source>
</evidence>
<reference evidence="8 9" key="1">
    <citation type="submission" date="2018-08" db="EMBL/GenBank/DDBJ databases">
        <title>A genome reference for cultivated species of the human gut microbiota.</title>
        <authorList>
            <person name="Zou Y."/>
            <person name="Xue W."/>
            <person name="Luo G."/>
        </authorList>
    </citation>
    <scope>NUCLEOTIDE SEQUENCE [LARGE SCALE GENOMIC DNA]</scope>
    <source>
        <strain evidence="8 9">AF22-12AC</strain>
    </source>
</reference>
<dbReference type="EMBL" id="QRVL01000001">
    <property type="protein sequence ID" value="RGS41795.1"/>
    <property type="molecule type" value="Genomic_DNA"/>
</dbReference>
<dbReference type="CDD" id="cd03413">
    <property type="entry name" value="CbiK_C"/>
    <property type="match status" value="1"/>
</dbReference>
<proteinExistence type="inferred from homology"/>
<sequence length="509" mass="56462">MNASGRACVPAAEKERCAMERGILVVSFGTTYQETREKNIDQMVALVREQYPHYLVEEAYSSSTVRKVLRERDGIAKDDVRQALCRMRDVGVRRVIVFPTHIIDGIENRRMKQEVTDCAPWFEDVRIADALLKTPEDYQRTAEALWESVAVEAGSSPVIFMGHGSEHAADESYERLECVLAQVTENDVYVATVEGSVTIDDVIGRMKVSRHKSGRVLVAPFMLVAGDHANHDMAGEEDSFAAALREAGYEPVCLLKGIGEYEPVRECYFRHLRHCMGTLYGIGVGPGDPELVTVKALRCMEESDLIVLPAADAAGCHAYQIARQAYPGIEKKELVCLPFPMTKEKEKLRRAHEEIFARIVSYLTEGKIVAFLTIGDPSVYSTYGYIHRRVAAWGGNVKMISGVPSFCAAAASLGISLGDNRDEIHVIPGSYEVEETMALSGTRVYMKSGKSLARLKALLEEQQKEKKLSVYCVENCGMADERIRLGAEALEENGSYLMTLIVKDEGEVV</sequence>
<dbReference type="Gene3D" id="3.40.50.1400">
    <property type="match status" value="2"/>
</dbReference>
<dbReference type="SUPFAM" id="SSF53790">
    <property type="entry name" value="Tetrapyrrole methylase"/>
    <property type="match status" value="1"/>
</dbReference>
<evidence type="ECO:0000256" key="5">
    <source>
        <dbReference type="ARBA" id="ARBA00022679"/>
    </source>
</evidence>
<evidence type="ECO:0000256" key="6">
    <source>
        <dbReference type="ARBA" id="ARBA00022691"/>
    </source>
</evidence>
<evidence type="ECO:0000313" key="9">
    <source>
        <dbReference type="Proteomes" id="UP000266172"/>
    </source>
</evidence>
<feature type="domain" description="Tetrapyrrole methylase" evidence="7">
    <location>
        <begin position="278"/>
        <end position="485"/>
    </location>
</feature>
<dbReference type="InterPro" id="IPR014777">
    <property type="entry name" value="4pyrrole_Mease_sub1"/>
</dbReference>
<dbReference type="InterPro" id="IPR010388">
    <property type="entry name" value="Anaerobic_Co-chelatase"/>
</dbReference>
<keyword evidence="4 8" id="KW-0489">Methyltransferase</keyword>
<dbReference type="AlphaFoldDB" id="A0A395VDQ5"/>
<accession>A0A395VDQ5</accession>
<dbReference type="InterPro" id="IPR035996">
    <property type="entry name" value="4pyrrol_Methylase_sf"/>
</dbReference>
<dbReference type="Gene3D" id="3.30.950.10">
    <property type="entry name" value="Methyltransferase, Cobalt-precorrin-4 Transmethylase, Domain 2"/>
    <property type="match status" value="1"/>
</dbReference>
<evidence type="ECO:0000259" key="7">
    <source>
        <dbReference type="Pfam" id="PF00590"/>
    </source>
</evidence>
<keyword evidence="5 8" id="KW-0808">Transferase</keyword>
<comment type="pathway">
    <text evidence="1">Cofactor biosynthesis; adenosylcobalamin biosynthesis.</text>
</comment>
<dbReference type="InterPro" id="IPR000878">
    <property type="entry name" value="4pyrrol_Mease"/>
</dbReference>
<dbReference type="GO" id="GO:0019251">
    <property type="term" value="P:anaerobic cobalamin biosynthetic process"/>
    <property type="evidence" value="ECO:0007669"/>
    <property type="project" value="InterPro"/>
</dbReference>
<dbReference type="PANTHER" id="PTHR43467">
    <property type="entry name" value="COBALT-PRECORRIN-2 C(20)-METHYLTRANSFERASE"/>
    <property type="match status" value="1"/>
</dbReference>
<dbReference type="Gene3D" id="3.40.1010.10">
    <property type="entry name" value="Cobalt-precorrin-4 Transmethylase, Domain 1"/>
    <property type="match status" value="1"/>
</dbReference>
<dbReference type="GO" id="GO:0030788">
    <property type="term" value="F:precorrin-2 C20-methyltransferase activity"/>
    <property type="evidence" value="ECO:0007669"/>
    <property type="project" value="UniProtKB-EC"/>
</dbReference>
<dbReference type="InterPro" id="IPR012382">
    <property type="entry name" value="CobI/CbiL"/>
</dbReference>
<gene>
    <name evidence="8" type="primary">cobI</name>
    <name evidence="8" type="ORF">DWX93_00145</name>
</gene>
<dbReference type="EC" id="2.1.1.130" evidence="8"/>
<protein>
    <submittedName>
        <fullName evidence="8">Precorrin-2 C(20)-methyltransferase</fullName>
        <ecNumber evidence="8">2.1.1.130</ecNumber>
    </submittedName>
</protein>
<keyword evidence="6" id="KW-0949">S-adenosyl-L-methionine</keyword>
<name>A0A395VDQ5_9FIRM</name>
<comment type="similarity">
    <text evidence="2">Belongs to the precorrin methyltransferase family.</text>
</comment>
<evidence type="ECO:0000256" key="4">
    <source>
        <dbReference type="ARBA" id="ARBA00022603"/>
    </source>
</evidence>
<keyword evidence="3" id="KW-0169">Cobalamin biosynthesis</keyword>
<comment type="caution">
    <text evidence="8">The sequence shown here is derived from an EMBL/GenBank/DDBJ whole genome shotgun (WGS) entry which is preliminary data.</text>
</comment>
<dbReference type="InterPro" id="IPR006364">
    <property type="entry name" value="CobI/CbiL/CobIJ_dom"/>
</dbReference>
<dbReference type="CDD" id="cd11645">
    <property type="entry name" value="Precorrin_2_C20_MT"/>
    <property type="match status" value="1"/>
</dbReference>
<dbReference type="InterPro" id="IPR014776">
    <property type="entry name" value="4pyrrole_Mease_sub2"/>
</dbReference>
<evidence type="ECO:0000256" key="1">
    <source>
        <dbReference type="ARBA" id="ARBA00004953"/>
    </source>
</evidence>
<dbReference type="SUPFAM" id="SSF53800">
    <property type="entry name" value="Chelatase"/>
    <property type="match status" value="1"/>
</dbReference>
<dbReference type="Pfam" id="PF06180">
    <property type="entry name" value="CbiK"/>
    <property type="match status" value="1"/>
</dbReference>
<dbReference type="UniPathway" id="UPA00148"/>
<dbReference type="NCBIfam" id="TIGR01467">
    <property type="entry name" value="cobI_cbiL"/>
    <property type="match status" value="1"/>
</dbReference>
<evidence type="ECO:0000256" key="2">
    <source>
        <dbReference type="ARBA" id="ARBA00005879"/>
    </source>
</evidence>
<dbReference type="Proteomes" id="UP000266172">
    <property type="component" value="Unassembled WGS sequence"/>
</dbReference>
<dbReference type="PANTHER" id="PTHR43467:SF2">
    <property type="entry name" value="COBALT-PRECORRIN-2 C(20)-METHYLTRANSFERASE"/>
    <property type="match status" value="1"/>
</dbReference>
<dbReference type="GO" id="GO:0016852">
    <property type="term" value="F:sirohydrochlorin cobaltochelatase activity"/>
    <property type="evidence" value="ECO:0007669"/>
    <property type="project" value="InterPro"/>
</dbReference>